<dbReference type="Proteomes" id="UP000075809">
    <property type="component" value="Unassembled WGS sequence"/>
</dbReference>
<sequence>MASGKLGHSVYDLWFLAWDTLCRSCVCESRDREWFGHRGTAGASVHTVEMKTCHLWLEAAVALLTIAAVLVYADSRTGGSVVCNAWGEHSLIRALTFTDASVH</sequence>
<accession>A0A151WZP9</accession>
<protein>
    <submittedName>
        <fullName evidence="1">Uncharacterized protein</fullName>
    </submittedName>
</protein>
<dbReference type="AlphaFoldDB" id="A0A151WZP9"/>
<evidence type="ECO:0000313" key="2">
    <source>
        <dbReference type="Proteomes" id="UP000075809"/>
    </source>
</evidence>
<dbReference type="EMBL" id="KQ982649">
    <property type="protein sequence ID" value="KYQ53155.1"/>
    <property type="molecule type" value="Genomic_DNA"/>
</dbReference>
<name>A0A151WZP9_9HYME</name>
<organism evidence="1 2">
    <name type="scientific">Mycetomoellerius zeteki</name>
    <dbReference type="NCBI Taxonomy" id="64791"/>
    <lineage>
        <taxon>Eukaryota</taxon>
        <taxon>Metazoa</taxon>
        <taxon>Ecdysozoa</taxon>
        <taxon>Arthropoda</taxon>
        <taxon>Hexapoda</taxon>
        <taxon>Insecta</taxon>
        <taxon>Pterygota</taxon>
        <taxon>Neoptera</taxon>
        <taxon>Endopterygota</taxon>
        <taxon>Hymenoptera</taxon>
        <taxon>Apocrita</taxon>
        <taxon>Aculeata</taxon>
        <taxon>Formicoidea</taxon>
        <taxon>Formicidae</taxon>
        <taxon>Myrmicinae</taxon>
        <taxon>Mycetomoellerius</taxon>
    </lineage>
</organism>
<keyword evidence="2" id="KW-1185">Reference proteome</keyword>
<reference evidence="1 2" key="1">
    <citation type="submission" date="2015-09" db="EMBL/GenBank/DDBJ databases">
        <title>Trachymyrmex zeteki WGS genome.</title>
        <authorList>
            <person name="Nygaard S."/>
            <person name="Hu H."/>
            <person name="Boomsma J."/>
            <person name="Zhang G."/>
        </authorList>
    </citation>
    <scope>NUCLEOTIDE SEQUENCE [LARGE SCALE GENOMIC DNA]</scope>
    <source>
        <strain evidence="1">Tzet28-1</strain>
        <tissue evidence="1">Whole body</tissue>
    </source>
</reference>
<evidence type="ECO:0000313" key="1">
    <source>
        <dbReference type="EMBL" id="KYQ53155.1"/>
    </source>
</evidence>
<gene>
    <name evidence="1" type="ORF">ALC60_07885</name>
</gene>
<proteinExistence type="predicted"/>